<dbReference type="InterPro" id="IPR036236">
    <property type="entry name" value="Znf_C2H2_sf"/>
</dbReference>
<dbReference type="FunFam" id="3.30.160.60:FF:000291">
    <property type="entry name" value="Spalt-like transcription factor 4"/>
    <property type="match status" value="1"/>
</dbReference>
<evidence type="ECO:0000256" key="6">
    <source>
        <dbReference type="ARBA" id="ARBA00022771"/>
    </source>
</evidence>
<feature type="region of interest" description="Disordered" evidence="16">
    <location>
        <begin position="698"/>
        <end position="857"/>
    </location>
</feature>
<feature type="domain" description="C2H2-type" evidence="17">
    <location>
        <begin position="238"/>
        <end position="265"/>
    </location>
</feature>
<dbReference type="GO" id="GO:0009966">
    <property type="term" value="P:regulation of signal transduction"/>
    <property type="evidence" value="ECO:0007669"/>
    <property type="project" value="UniProtKB-ARBA"/>
</dbReference>
<dbReference type="FunFam" id="3.30.160.60:FF:000341">
    <property type="entry name" value="Spalt-like transcription factor 1"/>
    <property type="match status" value="1"/>
</dbReference>
<dbReference type="FunFam" id="3.30.160.60:FF:000260">
    <property type="entry name" value="Spalt-like transcription factor 1"/>
    <property type="match status" value="1"/>
</dbReference>
<evidence type="ECO:0000256" key="7">
    <source>
        <dbReference type="ARBA" id="ARBA00022833"/>
    </source>
</evidence>
<feature type="compositionally biased region" description="Basic and acidic residues" evidence="16">
    <location>
        <begin position="709"/>
        <end position="727"/>
    </location>
</feature>
<feature type="region of interest" description="Disordered" evidence="16">
    <location>
        <begin position="1336"/>
        <end position="1373"/>
    </location>
</feature>
<proteinExistence type="inferred from homology"/>
<dbReference type="PROSITE" id="PS00028">
    <property type="entry name" value="ZINC_FINGER_C2H2_1"/>
    <property type="match status" value="10"/>
</dbReference>
<reference evidence="18 19" key="1">
    <citation type="submission" date="2018-04" db="EMBL/GenBank/DDBJ databases">
        <title>The genome of golden apple snail Pomacea canaliculata provides insight into stress tolerance and invasive adaptation.</title>
        <authorList>
            <person name="Liu C."/>
            <person name="Liu B."/>
            <person name="Ren Y."/>
            <person name="Zhang Y."/>
            <person name="Wang H."/>
            <person name="Li S."/>
            <person name="Jiang F."/>
            <person name="Yin L."/>
            <person name="Zhang G."/>
            <person name="Qian W."/>
            <person name="Fan W."/>
        </authorList>
    </citation>
    <scope>NUCLEOTIDE SEQUENCE [LARGE SCALE GENOMIC DNA]</scope>
    <source>
        <strain evidence="18">SZHN2017</strain>
        <tissue evidence="18">Muscle</tissue>
    </source>
</reference>
<evidence type="ECO:0000259" key="17">
    <source>
        <dbReference type="PROSITE" id="PS50157"/>
    </source>
</evidence>
<feature type="compositionally biased region" description="Polar residues" evidence="16">
    <location>
        <begin position="923"/>
        <end position="935"/>
    </location>
</feature>
<feature type="compositionally biased region" description="Low complexity" evidence="16">
    <location>
        <begin position="76"/>
        <end position="103"/>
    </location>
</feature>
<feature type="compositionally biased region" description="Pro residues" evidence="16">
    <location>
        <begin position="342"/>
        <end position="355"/>
    </location>
</feature>
<evidence type="ECO:0000256" key="3">
    <source>
        <dbReference type="ARBA" id="ARBA00022553"/>
    </source>
</evidence>
<keyword evidence="11" id="KW-0539">Nucleus</keyword>
<evidence type="ECO:0000256" key="14">
    <source>
        <dbReference type="ARBA" id="ARBA00071947"/>
    </source>
</evidence>
<keyword evidence="7" id="KW-0862">Zinc</keyword>
<dbReference type="GO" id="GO:0000978">
    <property type="term" value="F:RNA polymerase II cis-regulatory region sequence-specific DNA binding"/>
    <property type="evidence" value="ECO:0007669"/>
    <property type="project" value="TreeGrafter"/>
</dbReference>
<name>A0A2T7NJ29_POMCA</name>
<feature type="compositionally biased region" description="Pro residues" evidence="16">
    <location>
        <begin position="434"/>
        <end position="443"/>
    </location>
</feature>
<dbReference type="SUPFAM" id="SSF57667">
    <property type="entry name" value="beta-beta-alpha zinc fingers"/>
    <property type="match status" value="5"/>
</dbReference>
<feature type="compositionally biased region" description="Basic and acidic residues" evidence="16">
    <location>
        <begin position="1024"/>
        <end position="1039"/>
    </location>
</feature>
<keyword evidence="5" id="KW-0677">Repeat</keyword>
<evidence type="ECO:0000256" key="11">
    <source>
        <dbReference type="ARBA" id="ARBA00023242"/>
    </source>
</evidence>
<dbReference type="FunFam" id="3.30.160.60:FF:000025">
    <property type="entry name" value="Spalt-like transcription factor 1"/>
    <property type="match status" value="1"/>
</dbReference>
<comment type="subcellular location">
    <subcellularLocation>
        <location evidence="1">Nucleus</location>
    </subcellularLocation>
</comment>
<evidence type="ECO:0000256" key="9">
    <source>
        <dbReference type="ARBA" id="ARBA00023125"/>
    </source>
</evidence>
<feature type="compositionally biased region" description="Polar residues" evidence="16">
    <location>
        <begin position="22"/>
        <end position="31"/>
    </location>
</feature>
<keyword evidence="19" id="KW-1185">Reference proteome</keyword>
<dbReference type="GO" id="GO:0005634">
    <property type="term" value="C:nucleus"/>
    <property type="evidence" value="ECO:0007669"/>
    <property type="project" value="UniProtKB-SubCell"/>
</dbReference>
<dbReference type="Gene3D" id="3.30.160.60">
    <property type="entry name" value="Classic Zinc Finger"/>
    <property type="match status" value="8"/>
</dbReference>
<sequence length="1515" mass="163415">MLPPQMSHLGLAAGHHPLSQQGLASYLSSQADKLKEVNKRPTEIDHNDDDDDEDNKKKIKQDDTCDDEHREESREGSSASSKAPEATKTSTPSSAPPSTTSMPILPPSAITTIANLSNSIGSIGGNGAATSGAGTSSGAPAVSIKRENLGSATYGSASLSALQRETDALKASILPGIHMPMTPEEYRGYCQRGTVLERSQYACDDPFFKHKCRFCHKVFGSDSALQIHVRSHTGERPFKCNICGNRFSTKGNLKVHFERHKAKYPHVKMNPNPVPEHLDRLPLPPVVPPPINTSTPIPPSLPLPPGILHHTEPHHPTLPPRLMFPGGGPGGLFPSGLGPSFMSPPLPRLPGPHFPPRTISSLVSPQPKMEPLLPSPKHSPRDTPTSVPHLDPNRAPSRSESETVAPRSGPTPDGHKSAGSIASNSSSSSGSRPPSSPPMPSIPPLSSFSGQACSTQSIVSSSVSPLTTVCSSMSSANPLPPLIPSHSSLSGHLPVSQPLMLPHPAQSFTSHSLPMTPTSFPLPSPLSSSLPMMRSPAAPFVPPPPLPGAPVDGLFRNSIIPSKTIDPSENLEQYMEIQKSETSKLEALVKNIEQKITDPNQCVICHRVLSCKSALQMHYRIHTGERPYRCKICGRCFTTKGNLKTHMGVHRAKPPVRMMHHCSICRKQFTNLLVLQQHIRMHTAAAMQGMPPHLFPQLPFPPGLPQHHKAFEPFDLSRPHEPKELDLSKGSSGHYGMGAERRELGGYHGDGQDGSLRDSEDENMDEELRKELDDNMEDDSMDGMDDHDGDGYGTADEHPGGVDPTSHHGGHSTYSENGDSDRPDSNMSAPYNFDSLPPNQPIPPTSDGMDSFMPSSYPHPKYNTSLAALEERVKAIDSHSAQTSFERFRNSMGLGSSPFFLDKSLSPGSLGHNTGGGEKSPISPRSQGPSETGSDLSRDDSKSSVADYGLNPLGFSMFGGLDAGRMGNSKLSTTCNICYKTFACRSALDIHYRSHTKERPFKCDACDRAFSTRGNLKQHTLTHKIRDFPDSKMTDDGDSSHSNNAMADENYDKECRDEESQNVEDRHSPAEPLVNGNTLAEAPTDSNIKASPPSSASNSPSASSQQRVPQCSSDADSQLKNPPYPSTSSNNNNSIIANKNSVPQGRDNEASVVVKNEHHSSSSSSPSSGGGESGVKRHKHQCMTCNKVFSSASALQIHTRTHTGDKPFKCTVCGKAFTTRGNLKVHMGTHMWNNSPSRRGRRMSIDPPFLLGHMREHPYLPSGAFPPAPRPPPPDMFFQYPPSFMNGLSPKLNEIPVIQSVNGGLGHHLPPVYPMPHHYPPSSKDDHHLKHPVDLLLGRSSGDIRERGDERGREHLSSLHARSPHSAPSPLNQRMSVDVSQAGSLTASGELDLSMKTVQPQQQQQQLSAFGKTVSPSRPSPGSHPASPATISSPLLVTNGGSDSSSGMSPLHNKESGGGHELRRPSASPPSPWLWNAASCHHCGQTFQTTAALEQHIQTKHLQNEAHSAQKAVAV</sequence>
<evidence type="ECO:0000256" key="13">
    <source>
        <dbReference type="ARBA" id="ARBA00056983"/>
    </source>
</evidence>
<comment type="caution">
    <text evidence="18">The sequence shown here is derived from an EMBL/GenBank/DDBJ whole genome shotgun (WGS) entry which is preliminary data.</text>
</comment>
<evidence type="ECO:0000256" key="12">
    <source>
        <dbReference type="ARBA" id="ARBA00038474"/>
    </source>
</evidence>
<comment type="similarity">
    <text evidence="12">Belongs to the sal C2H2-type zinc-finger protein family.</text>
</comment>
<feature type="domain" description="C2H2-type" evidence="17">
    <location>
        <begin position="1478"/>
        <end position="1512"/>
    </location>
</feature>
<feature type="compositionally biased region" description="Low complexity" evidence="16">
    <location>
        <begin position="1090"/>
        <end position="1104"/>
    </location>
</feature>
<evidence type="ECO:0000256" key="1">
    <source>
        <dbReference type="ARBA" id="ARBA00004123"/>
    </source>
</evidence>
<feature type="domain" description="C2H2-type" evidence="17">
    <location>
        <begin position="628"/>
        <end position="655"/>
    </location>
</feature>
<feature type="compositionally biased region" description="Basic and acidic residues" evidence="16">
    <location>
        <begin position="784"/>
        <end position="800"/>
    </location>
</feature>
<dbReference type="Pfam" id="PF00096">
    <property type="entry name" value="zf-C2H2"/>
    <property type="match status" value="5"/>
</dbReference>
<dbReference type="Pfam" id="PF12874">
    <property type="entry name" value="zf-met"/>
    <property type="match status" value="2"/>
</dbReference>
<feature type="domain" description="C2H2-type" evidence="17">
    <location>
        <begin position="660"/>
        <end position="687"/>
    </location>
</feature>
<comment type="function">
    <text evidence="13">Required for the establishment of the posterior-most head and the anterior-most tail segments of the embryo. Probably function as a transcriptional regulator. Could repress the transcription of the tsh gene.</text>
</comment>
<dbReference type="Proteomes" id="UP000245119">
    <property type="component" value="Linkage Group LG12"/>
</dbReference>
<feature type="domain" description="C2H2-type" evidence="17">
    <location>
        <begin position="1001"/>
        <end position="1023"/>
    </location>
</feature>
<dbReference type="FunFam" id="3.30.160.60:FF:002381">
    <property type="entry name" value="Putative spalt protein"/>
    <property type="match status" value="1"/>
</dbReference>
<evidence type="ECO:0000313" key="18">
    <source>
        <dbReference type="EMBL" id="PVD21166.1"/>
    </source>
</evidence>
<feature type="compositionally biased region" description="Basic and acidic residues" evidence="16">
    <location>
        <begin position="1452"/>
        <end position="1464"/>
    </location>
</feature>
<dbReference type="GO" id="GO:0048699">
    <property type="term" value="P:generation of neurons"/>
    <property type="evidence" value="ECO:0007669"/>
    <property type="project" value="UniProtKB-ARBA"/>
</dbReference>
<dbReference type="GO" id="GO:0008270">
    <property type="term" value="F:zinc ion binding"/>
    <property type="evidence" value="ECO:0007669"/>
    <property type="project" value="UniProtKB-KW"/>
</dbReference>
<keyword evidence="9" id="KW-0238">DNA-binding</keyword>
<feature type="region of interest" description="Disordered" evidence="16">
    <location>
        <begin position="22"/>
        <end position="106"/>
    </location>
</feature>
<keyword evidence="3" id="KW-0597">Phosphoprotein</keyword>
<dbReference type="FunFam" id="3.30.160.60:FF:000215">
    <property type="entry name" value="Spalt-like transcription factor 3"/>
    <property type="match status" value="1"/>
</dbReference>
<feature type="domain" description="C2H2-type" evidence="17">
    <location>
        <begin position="973"/>
        <end position="1000"/>
    </location>
</feature>
<feature type="domain" description="C2H2-type" evidence="17">
    <location>
        <begin position="1208"/>
        <end position="1235"/>
    </location>
</feature>
<feature type="compositionally biased region" description="Basic and acidic residues" evidence="16">
    <location>
        <begin position="32"/>
        <end position="45"/>
    </location>
</feature>
<dbReference type="PANTHER" id="PTHR23233:SF84">
    <property type="entry name" value="FI23031P1"/>
    <property type="match status" value="1"/>
</dbReference>
<feature type="compositionally biased region" description="Polar residues" evidence="16">
    <location>
        <begin position="1429"/>
        <end position="1448"/>
    </location>
</feature>
<dbReference type="SMART" id="SM00355">
    <property type="entry name" value="ZnF_C2H2"/>
    <property type="match status" value="10"/>
</dbReference>
<dbReference type="GO" id="GO:0000981">
    <property type="term" value="F:DNA-binding transcription factor activity, RNA polymerase II-specific"/>
    <property type="evidence" value="ECO:0007669"/>
    <property type="project" value="TreeGrafter"/>
</dbReference>
<organism evidence="18 19">
    <name type="scientific">Pomacea canaliculata</name>
    <name type="common">Golden apple snail</name>
    <dbReference type="NCBI Taxonomy" id="400727"/>
    <lineage>
        <taxon>Eukaryota</taxon>
        <taxon>Metazoa</taxon>
        <taxon>Spiralia</taxon>
        <taxon>Lophotrochozoa</taxon>
        <taxon>Mollusca</taxon>
        <taxon>Gastropoda</taxon>
        <taxon>Caenogastropoda</taxon>
        <taxon>Architaenioglossa</taxon>
        <taxon>Ampullarioidea</taxon>
        <taxon>Ampullariidae</taxon>
        <taxon>Pomacea</taxon>
    </lineage>
</organism>
<feature type="compositionally biased region" description="Low complexity" evidence="16">
    <location>
        <begin position="1126"/>
        <end position="1141"/>
    </location>
</feature>
<keyword evidence="10" id="KW-0804">Transcription</keyword>
<protein>
    <recommendedName>
        <fullName evidence="14">Homeotic protein spalt-major</fullName>
    </recommendedName>
</protein>
<evidence type="ECO:0000256" key="15">
    <source>
        <dbReference type="PROSITE-ProRule" id="PRU00042"/>
    </source>
</evidence>
<evidence type="ECO:0000313" key="19">
    <source>
        <dbReference type="Proteomes" id="UP000245119"/>
    </source>
</evidence>
<feature type="compositionally biased region" description="Basic and acidic residues" evidence="16">
    <location>
        <begin position="1050"/>
        <end position="1069"/>
    </location>
</feature>
<evidence type="ECO:0000256" key="5">
    <source>
        <dbReference type="ARBA" id="ARBA00022737"/>
    </source>
</evidence>
<keyword evidence="2" id="KW-0217">Developmental protein</keyword>
<feature type="compositionally biased region" description="Polar residues" evidence="16">
    <location>
        <begin position="1105"/>
        <end position="1120"/>
    </location>
</feature>
<keyword evidence="8" id="KW-0805">Transcription regulation</keyword>
<evidence type="ECO:0000256" key="16">
    <source>
        <dbReference type="SAM" id="MobiDB-lite"/>
    </source>
</evidence>
<gene>
    <name evidence="18" type="ORF">C0Q70_19333</name>
</gene>
<dbReference type="OrthoDB" id="9998363at2759"/>
<feature type="compositionally biased region" description="Acidic residues" evidence="16">
    <location>
        <begin position="774"/>
        <end position="783"/>
    </location>
</feature>
<feature type="domain" description="C2H2-type" evidence="17">
    <location>
        <begin position="210"/>
        <end position="237"/>
    </location>
</feature>
<dbReference type="PANTHER" id="PTHR23233">
    <property type="entry name" value="SAL-LIKE PROTEIN"/>
    <property type="match status" value="1"/>
</dbReference>
<evidence type="ECO:0000256" key="10">
    <source>
        <dbReference type="ARBA" id="ARBA00023163"/>
    </source>
</evidence>
<evidence type="ECO:0000256" key="2">
    <source>
        <dbReference type="ARBA" id="ARBA00022473"/>
    </source>
</evidence>
<dbReference type="FunFam" id="3.30.160.60:FF:000708">
    <property type="entry name" value="Sal-like protein 1"/>
    <property type="match status" value="1"/>
</dbReference>
<dbReference type="GO" id="GO:0048646">
    <property type="term" value="P:anatomical structure formation involved in morphogenesis"/>
    <property type="evidence" value="ECO:0007669"/>
    <property type="project" value="UniProtKB-ARBA"/>
</dbReference>
<feature type="region of interest" description="Disordered" evidence="16">
    <location>
        <begin position="327"/>
        <end position="451"/>
    </location>
</feature>
<dbReference type="InterPro" id="IPR051565">
    <property type="entry name" value="Sal_C2H2-zinc-finger"/>
</dbReference>
<accession>A0A2T7NJ29</accession>
<dbReference type="STRING" id="400727.A0A2T7NJ29"/>
<feature type="compositionally biased region" description="Basic and acidic residues" evidence="16">
    <location>
        <begin position="1342"/>
        <end position="1357"/>
    </location>
</feature>
<feature type="domain" description="C2H2-type" evidence="17">
    <location>
        <begin position="1180"/>
        <end position="1207"/>
    </location>
</feature>
<feature type="region of interest" description="Disordered" evidence="16">
    <location>
        <begin position="1021"/>
        <end position="1178"/>
    </location>
</feature>
<dbReference type="PROSITE" id="PS50157">
    <property type="entry name" value="ZINC_FINGER_C2H2_2"/>
    <property type="match status" value="10"/>
</dbReference>
<feature type="compositionally biased region" description="Low complexity" evidence="16">
    <location>
        <begin position="417"/>
        <end position="433"/>
    </location>
</feature>
<feature type="region of interest" description="Disordered" evidence="16">
    <location>
        <begin position="905"/>
        <end position="943"/>
    </location>
</feature>
<keyword evidence="6 15" id="KW-0863">Zinc-finger</keyword>
<feature type="region of interest" description="Disordered" evidence="16">
    <location>
        <begin position="1396"/>
        <end position="1470"/>
    </location>
</feature>
<evidence type="ECO:0000256" key="4">
    <source>
        <dbReference type="ARBA" id="ARBA00022723"/>
    </source>
</evidence>
<feature type="compositionally biased region" description="Basic and acidic residues" evidence="16">
    <location>
        <begin position="54"/>
        <end position="75"/>
    </location>
</feature>
<dbReference type="InterPro" id="IPR013087">
    <property type="entry name" value="Znf_C2H2_type"/>
</dbReference>
<evidence type="ECO:0000256" key="8">
    <source>
        <dbReference type="ARBA" id="ARBA00023015"/>
    </source>
</evidence>
<dbReference type="GO" id="GO:0061061">
    <property type="term" value="P:muscle structure development"/>
    <property type="evidence" value="ECO:0007669"/>
    <property type="project" value="UniProtKB-ARBA"/>
</dbReference>
<dbReference type="EMBL" id="PZQS01000012">
    <property type="protein sequence ID" value="PVD21166.1"/>
    <property type="molecule type" value="Genomic_DNA"/>
</dbReference>
<keyword evidence="4" id="KW-0479">Metal-binding</keyword>
<dbReference type="GO" id="GO:0001708">
    <property type="term" value="P:cell fate specification"/>
    <property type="evidence" value="ECO:0007669"/>
    <property type="project" value="UniProtKB-ARBA"/>
</dbReference>
<dbReference type="GO" id="GO:0009791">
    <property type="term" value="P:post-embryonic development"/>
    <property type="evidence" value="ECO:0007669"/>
    <property type="project" value="UniProtKB-ARBA"/>
</dbReference>
<feature type="domain" description="C2H2-type" evidence="17">
    <location>
        <begin position="600"/>
        <end position="627"/>
    </location>
</feature>